<evidence type="ECO:0000313" key="11">
    <source>
        <dbReference type="EMBL" id="MFD0750806.1"/>
    </source>
</evidence>
<keyword evidence="6" id="KW-0067">ATP-binding</keyword>
<keyword evidence="5" id="KW-0418">Kinase</keyword>
<dbReference type="PANTHER" id="PTHR32309:SF13">
    <property type="entry name" value="FERRIC ENTEROBACTIN TRANSPORT PROTEIN FEPE"/>
    <property type="match status" value="1"/>
</dbReference>
<feature type="transmembrane region" description="Helical" evidence="9">
    <location>
        <begin position="503"/>
        <end position="523"/>
    </location>
</feature>
<dbReference type="InterPro" id="IPR025669">
    <property type="entry name" value="AAA_dom"/>
</dbReference>
<evidence type="ECO:0000256" key="5">
    <source>
        <dbReference type="ARBA" id="ARBA00022777"/>
    </source>
</evidence>
<accession>A0ABW2YWG0</accession>
<keyword evidence="12" id="KW-1185">Reference proteome</keyword>
<comment type="similarity">
    <text evidence="1">Belongs to the CpsD/CapB family.</text>
</comment>
<reference evidence="12" key="1">
    <citation type="journal article" date="2019" name="Int. J. Syst. Evol. Microbiol.">
        <title>The Global Catalogue of Microorganisms (GCM) 10K type strain sequencing project: providing services to taxonomists for standard genome sequencing and annotation.</title>
        <authorList>
            <consortium name="The Broad Institute Genomics Platform"/>
            <consortium name="The Broad Institute Genome Sequencing Center for Infectious Disease"/>
            <person name="Wu L."/>
            <person name="Ma J."/>
        </authorList>
    </citation>
    <scope>NUCLEOTIDE SEQUENCE [LARGE SCALE GENOMIC DNA]</scope>
    <source>
        <strain evidence="12">CCUG 63418</strain>
    </source>
</reference>
<keyword evidence="3" id="KW-0808">Transferase</keyword>
<dbReference type="InterPro" id="IPR027417">
    <property type="entry name" value="P-loop_NTPase"/>
</dbReference>
<keyword evidence="9" id="KW-1133">Transmembrane helix</keyword>
<evidence type="ECO:0000256" key="2">
    <source>
        <dbReference type="ARBA" id="ARBA00011903"/>
    </source>
</evidence>
<feature type="domain" description="AAA" evidence="10">
    <location>
        <begin position="601"/>
        <end position="716"/>
    </location>
</feature>
<organism evidence="11 12">
    <name type="scientific">Mucilaginibacter calamicampi</name>
    <dbReference type="NCBI Taxonomy" id="1302352"/>
    <lineage>
        <taxon>Bacteria</taxon>
        <taxon>Pseudomonadati</taxon>
        <taxon>Bacteroidota</taxon>
        <taxon>Sphingobacteriia</taxon>
        <taxon>Sphingobacteriales</taxon>
        <taxon>Sphingobacteriaceae</taxon>
        <taxon>Mucilaginibacter</taxon>
    </lineage>
</organism>
<evidence type="ECO:0000313" key="12">
    <source>
        <dbReference type="Proteomes" id="UP001596958"/>
    </source>
</evidence>
<name>A0ABW2YWG0_9SPHI</name>
<evidence type="ECO:0000256" key="8">
    <source>
        <dbReference type="ARBA" id="ARBA00051245"/>
    </source>
</evidence>
<keyword evidence="7" id="KW-0829">Tyrosine-protein kinase</keyword>
<dbReference type="Proteomes" id="UP001596958">
    <property type="component" value="Unassembled WGS sequence"/>
</dbReference>
<dbReference type="Pfam" id="PF13614">
    <property type="entry name" value="AAA_31"/>
    <property type="match status" value="1"/>
</dbReference>
<evidence type="ECO:0000256" key="1">
    <source>
        <dbReference type="ARBA" id="ARBA00007316"/>
    </source>
</evidence>
<dbReference type="InterPro" id="IPR050445">
    <property type="entry name" value="Bact_polysacc_biosynth/exp"/>
</dbReference>
<feature type="transmembrane region" description="Helical" evidence="9">
    <location>
        <begin position="34"/>
        <end position="55"/>
    </location>
</feature>
<sequence>MSKQKTQTLAAFTLPGSGTEGQTSGMNLLIKKYIYHWPLFVLCTIITLVGAYFYLKTTVSVYPILATLEFKSPTASSASLTVNQNSTEQQLDPIDKPIIVENEIEVMQSKKIIYQVVDELQLWTSYIQKKGLKNVDLYKQSPVTFKFVQQEGITSPTGEKLIIHIKSPKNFAYEDAHGKQTIYNFSSIIKTGIGTWQLIPTSKVSSFLDSTITIRIQDPDQVTDGLQATIKVALENKDAPFVNLTTSDEVPQRGKDVLNSLMNLYVQYAMESKSKLSQRTLKFIGFRLDSLRKELNAIETDIQIYRSAHNITDIREQAQDFRDLGQTNIKNMNEVDIELGVLNNLERYANSSESEGELPAISNTVKDQALNDIYSKLTELQMRREFLVTTVTKDNPILSTVNQQISSLKKQFKGAIQSTKASLLAERNKLQQIENGLKVSLKSVPAQDKEYSSLKRYQESKENIYKFLLEKYEQVNLRYSSSVSDSEVVDDAHAGRVKWPIPIAVYAIALIVGLAIAAGILYLRESMNDLIISRRQIEDETEVPILGELAYQVSNQQIVVSEGRSKFAIGEQFRVLRTNLYHLHSNNGSGRVTLFTSSVSGEGKSFVSSNLAVTLAYASRKTIIMEMDLRKPKISVAFGLPSAHTGISNYLNNETSDVKSLIQPSGIPGLDVLGCGSILPNPSELLENEKLDELINKLKAMYDDIIIDSPPIHLVTDALIIARVADASLYVVRQGYTHKYELEFVNEINEAQRFPKFTIVFNGVKSGLSSYGGYGQGYGYGYGYGYGGYNGYNSYATKEKVTFGKIIKGLVSRF</sequence>
<dbReference type="EMBL" id="JBHTHU010000006">
    <property type="protein sequence ID" value="MFD0750806.1"/>
    <property type="molecule type" value="Genomic_DNA"/>
</dbReference>
<evidence type="ECO:0000256" key="3">
    <source>
        <dbReference type="ARBA" id="ARBA00022679"/>
    </source>
</evidence>
<dbReference type="SUPFAM" id="SSF52540">
    <property type="entry name" value="P-loop containing nucleoside triphosphate hydrolases"/>
    <property type="match status" value="1"/>
</dbReference>
<evidence type="ECO:0000259" key="10">
    <source>
        <dbReference type="Pfam" id="PF13614"/>
    </source>
</evidence>
<dbReference type="Gene3D" id="3.40.50.300">
    <property type="entry name" value="P-loop containing nucleotide triphosphate hydrolases"/>
    <property type="match status" value="1"/>
</dbReference>
<comment type="caution">
    <text evidence="11">The sequence shown here is derived from an EMBL/GenBank/DDBJ whole genome shotgun (WGS) entry which is preliminary data.</text>
</comment>
<evidence type="ECO:0000256" key="4">
    <source>
        <dbReference type="ARBA" id="ARBA00022741"/>
    </source>
</evidence>
<keyword evidence="4" id="KW-0547">Nucleotide-binding</keyword>
<evidence type="ECO:0000256" key="9">
    <source>
        <dbReference type="SAM" id="Phobius"/>
    </source>
</evidence>
<gene>
    <name evidence="11" type="ORF">ACFQZS_11690</name>
</gene>
<dbReference type="CDD" id="cd05387">
    <property type="entry name" value="BY-kinase"/>
    <property type="match status" value="1"/>
</dbReference>
<keyword evidence="9" id="KW-0812">Transmembrane</keyword>
<comment type="catalytic activity">
    <reaction evidence="8">
        <text>L-tyrosyl-[protein] + ATP = O-phospho-L-tyrosyl-[protein] + ADP + H(+)</text>
        <dbReference type="Rhea" id="RHEA:10596"/>
        <dbReference type="Rhea" id="RHEA-COMP:10136"/>
        <dbReference type="Rhea" id="RHEA-COMP:20101"/>
        <dbReference type="ChEBI" id="CHEBI:15378"/>
        <dbReference type="ChEBI" id="CHEBI:30616"/>
        <dbReference type="ChEBI" id="CHEBI:46858"/>
        <dbReference type="ChEBI" id="CHEBI:61978"/>
        <dbReference type="ChEBI" id="CHEBI:456216"/>
        <dbReference type="EC" id="2.7.10.2"/>
    </reaction>
</comment>
<proteinExistence type="inferred from homology"/>
<protein>
    <recommendedName>
        <fullName evidence="2">non-specific protein-tyrosine kinase</fullName>
        <ecNumber evidence="2">2.7.10.2</ecNumber>
    </recommendedName>
</protein>
<dbReference type="RefSeq" id="WP_377100397.1">
    <property type="nucleotide sequence ID" value="NZ_JBHTHU010000006.1"/>
</dbReference>
<dbReference type="EC" id="2.7.10.2" evidence="2"/>
<dbReference type="PANTHER" id="PTHR32309">
    <property type="entry name" value="TYROSINE-PROTEIN KINASE"/>
    <property type="match status" value="1"/>
</dbReference>
<evidence type="ECO:0000256" key="6">
    <source>
        <dbReference type="ARBA" id="ARBA00022840"/>
    </source>
</evidence>
<evidence type="ECO:0000256" key="7">
    <source>
        <dbReference type="ARBA" id="ARBA00023137"/>
    </source>
</evidence>
<dbReference type="InterPro" id="IPR005702">
    <property type="entry name" value="Wzc-like_C"/>
</dbReference>
<keyword evidence="9" id="KW-0472">Membrane</keyword>
<dbReference type="NCBIfam" id="TIGR01007">
    <property type="entry name" value="eps_fam"/>
    <property type="match status" value="1"/>
</dbReference>